<protein>
    <submittedName>
        <fullName evidence="2">Uncharacterized protein</fullName>
    </submittedName>
</protein>
<reference evidence="2 3" key="1">
    <citation type="journal article" date="2016" name="Nat. Commun.">
        <title>Ectomycorrhizal ecology is imprinted in the genome of the dominant symbiotic fungus Cenococcum geophilum.</title>
        <authorList>
            <consortium name="DOE Joint Genome Institute"/>
            <person name="Peter M."/>
            <person name="Kohler A."/>
            <person name="Ohm R.A."/>
            <person name="Kuo A."/>
            <person name="Krutzmann J."/>
            <person name="Morin E."/>
            <person name="Arend M."/>
            <person name="Barry K.W."/>
            <person name="Binder M."/>
            <person name="Choi C."/>
            <person name="Clum A."/>
            <person name="Copeland A."/>
            <person name="Grisel N."/>
            <person name="Haridas S."/>
            <person name="Kipfer T."/>
            <person name="LaButti K."/>
            <person name="Lindquist E."/>
            <person name="Lipzen A."/>
            <person name="Maire R."/>
            <person name="Meier B."/>
            <person name="Mihaltcheva S."/>
            <person name="Molinier V."/>
            <person name="Murat C."/>
            <person name="Poggeler S."/>
            <person name="Quandt C.A."/>
            <person name="Sperisen C."/>
            <person name="Tritt A."/>
            <person name="Tisserant E."/>
            <person name="Crous P.W."/>
            <person name="Henrissat B."/>
            <person name="Nehls U."/>
            <person name="Egli S."/>
            <person name="Spatafora J.W."/>
            <person name="Grigoriev I.V."/>
            <person name="Martin F.M."/>
        </authorList>
    </citation>
    <scope>NUCLEOTIDE SEQUENCE [LARGE SCALE GENOMIC DNA]</scope>
    <source>
        <strain evidence="2 3">CBS 207.34</strain>
    </source>
</reference>
<evidence type="ECO:0000313" key="3">
    <source>
        <dbReference type="Proteomes" id="UP000250140"/>
    </source>
</evidence>
<evidence type="ECO:0000256" key="1">
    <source>
        <dbReference type="SAM" id="MobiDB-lite"/>
    </source>
</evidence>
<proteinExistence type="predicted"/>
<sequence>MSENSQSASCHTLAYPSVAVHSTLASLASENLNMRSHTKKHTEETPSSLEDSTYEVLGDSSFETSDDEEGRTESLASTDGHTPDDISSIADTEESDDSFALGASEHHPDPLVGSTTAPFNRLVTDDVGTHSDITTRADVRSVTSSYIQFEEPQSSSKEDEMDVCHVIRSFDTFEIPDVLRLYNCPQIRLTARQALSKNYLTLKRPFRIMYVGEATHWAKQDIINKIASALTASSDSMLDSHPMSERSSRFNVFPITSFGEKGSSPQVELIDSSGIELVVHQCTSALMVHSTKSETSSTIQLTLKDTTRLLFAPGSSVEVIGEAPPTHYLPDLTVICHTFGSRLSSSDEEMSQHQLIREAMRSQSIPILDIAMVVPFHQCPDSYTFSSKSLRLCIEGRNSEEPNHRILETLPINISSFLEIDASQLNRHLACVTRLEHEGSQDATLDLAGGLPKDLEQPMEKKALGSGWNILNFFSNAYGMKNCHEYAKASKPGRVHSTTLRTLTVATLALVTVSVTISLQALNYLSTRVEPTWENAALSSAISTLTPSAHIWSQVHITESPKSSVAIVQTPPNQDTKKELSMVNPEKSLGRPLTHTLLPRANDSNQFKIHIIGDYHFVLTPPLHFAKLKKPPQLHIRVSRGSRSIPSQISKLVEGVHAVELEREDAHGLLNVTIWTDSKPLILQSFDVRFSSPWLKLSAWTNRAEKLSNVVKRDVTLAQVGLRSVPNQLYQSVFAGMSQAEENTKAAPKDTKYWRDKVKLSTRGISEHLQATKRESIQQITSHYRATKDISRKIHQFKGLCAGYASELTQSIRVMNMMEVWRKTSSLRTSRPLLGARSNALKLWKKLGKQSREDPTIFANGKNEGGFYAGYKKPNGK</sequence>
<keyword evidence="3" id="KW-1185">Reference proteome</keyword>
<accession>A0A8E2F2W4</accession>
<feature type="region of interest" description="Disordered" evidence="1">
    <location>
        <begin position="34"/>
        <end position="117"/>
    </location>
</feature>
<gene>
    <name evidence="2" type="ORF">AOQ84DRAFT_17126</name>
</gene>
<dbReference type="Proteomes" id="UP000250140">
    <property type="component" value="Unassembled WGS sequence"/>
</dbReference>
<evidence type="ECO:0000313" key="2">
    <source>
        <dbReference type="EMBL" id="OCL09580.1"/>
    </source>
</evidence>
<dbReference type="AlphaFoldDB" id="A0A8E2F2W4"/>
<dbReference type="OrthoDB" id="439943at2759"/>
<organism evidence="2 3">
    <name type="scientific">Glonium stellatum</name>
    <dbReference type="NCBI Taxonomy" id="574774"/>
    <lineage>
        <taxon>Eukaryota</taxon>
        <taxon>Fungi</taxon>
        <taxon>Dikarya</taxon>
        <taxon>Ascomycota</taxon>
        <taxon>Pezizomycotina</taxon>
        <taxon>Dothideomycetes</taxon>
        <taxon>Pleosporomycetidae</taxon>
        <taxon>Gloniales</taxon>
        <taxon>Gloniaceae</taxon>
        <taxon>Glonium</taxon>
    </lineage>
</organism>
<name>A0A8E2F2W4_9PEZI</name>
<dbReference type="EMBL" id="KV749398">
    <property type="protein sequence ID" value="OCL09580.1"/>
    <property type="molecule type" value="Genomic_DNA"/>
</dbReference>